<keyword evidence="2" id="KW-0732">Signal</keyword>
<dbReference type="AlphaFoldDB" id="A0A7G5EHM5"/>
<proteinExistence type="predicted"/>
<reference evidence="4 5" key="1">
    <citation type="journal article" date="2020" name="G3 (Bethesda)">
        <title>CeMbio - The Caenorhabditis elegans Microbiome Resource.</title>
        <authorList>
            <person name="Dirksen P."/>
            <person name="Assie A."/>
            <person name="Zimmermann J."/>
            <person name="Zhang F."/>
            <person name="Tietje A.M."/>
            <person name="Marsh S.A."/>
            <person name="Felix M.A."/>
            <person name="Shapira M."/>
            <person name="Kaleta C."/>
            <person name="Schulenburg H."/>
            <person name="Samuel B."/>
        </authorList>
    </citation>
    <scope>NUCLEOTIDE SEQUENCE [LARGE SCALE GENOMIC DNA]</scope>
    <source>
        <strain evidence="4 5">BIGb0172</strain>
    </source>
</reference>
<evidence type="ECO:0000259" key="3">
    <source>
        <dbReference type="PROSITE" id="PS50853"/>
    </source>
</evidence>
<dbReference type="RefSeq" id="WP_182322260.1">
    <property type="nucleotide sequence ID" value="NZ_CP058554.1"/>
</dbReference>
<feature type="transmembrane region" description="Helical" evidence="1">
    <location>
        <begin position="448"/>
        <end position="468"/>
    </location>
</feature>
<feature type="domain" description="Fibronectin type-III" evidence="3">
    <location>
        <begin position="225"/>
        <end position="327"/>
    </location>
</feature>
<dbReference type="InterPro" id="IPR003961">
    <property type="entry name" value="FN3_dom"/>
</dbReference>
<dbReference type="CDD" id="cd00063">
    <property type="entry name" value="FN3"/>
    <property type="match status" value="1"/>
</dbReference>
<keyword evidence="5" id="KW-1185">Reference proteome</keyword>
<feature type="signal peptide" evidence="2">
    <location>
        <begin position="1"/>
        <end position="25"/>
    </location>
</feature>
<keyword evidence="1" id="KW-0812">Transmembrane</keyword>
<evidence type="ECO:0000256" key="1">
    <source>
        <dbReference type="SAM" id="Phobius"/>
    </source>
</evidence>
<evidence type="ECO:0000256" key="2">
    <source>
        <dbReference type="SAM" id="SignalP"/>
    </source>
</evidence>
<organism evidence="4 5">
    <name type="scientific">Comamonas piscis</name>
    <dbReference type="NCBI Taxonomy" id="1562974"/>
    <lineage>
        <taxon>Bacteria</taxon>
        <taxon>Pseudomonadati</taxon>
        <taxon>Pseudomonadota</taxon>
        <taxon>Betaproteobacteria</taxon>
        <taxon>Burkholderiales</taxon>
        <taxon>Comamonadaceae</taxon>
        <taxon>Comamonas</taxon>
    </lineage>
</organism>
<dbReference type="EMBL" id="CP058554">
    <property type="protein sequence ID" value="QMV73500.1"/>
    <property type="molecule type" value="Genomic_DNA"/>
</dbReference>
<dbReference type="InterPro" id="IPR036116">
    <property type="entry name" value="FN3_sf"/>
</dbReference>
<dbReference type="InterPro" id="IPR013783">
    <property type="entry name" value="Ig-like_fold"/>
</dbReference>
<name>A0A7G5EHM5_9BURK</name>
<keyword evidence="1" id="KW-0472">Membrane</keyword>
<sequence>MKKRFLNAPARLALLGFLAITGAHAAPQIIYDGSSPPAPAVWTQATVGSPTVASAEGLTRFTTRTAPGGRTSDANLFKYAAGTNSFIASIKLKAYSVNRHNQLDAGLMFSVGDEFSGSAGNTIQRSAMLYIDATAMGWADDSASVANDASVFHEYAIRYTNGQLDVFVDTSFDTIIAGTAKPVLSRAQPSSGSDRGAIVFGDQSNDPNVDSDFAVEFVKFQNLRLPTEPGYVFTETGDGQLTAYWGTPAYAGESPISGYTATALTTDTPPKTAGSCSTSATPPELAADFCTIGGLANGTPYTVSVQATNAAGVGASALTDRAATPVASVAVPDTSVLVNGVVGQSYDAVITPTGGQAPYQFEIIDGSLPQGLAAQLSDDGLSIRIAGTPSRSETTQFTLSISDSTPAPVELASKAGPTLTTVVQAYSITVAAPDVVVVPAKATPVPSLGVWAVLLLNLLAGGLAALGLRGRNKPAQA</sequence>
<evidence type="ECO:0000313" key="5">
    <source>
        <dbReference type="Proteomes" id="UP000515240"/>
    </source>
</evidence>
<dbReference type="KEGG" id="cpis:HS961_12060"/>
<protein>
    <submittedName>
        <fullName evidence="4">Fibronectin type III domain-containing protein</fullName>
    </submittedName>
</protein>
<evidence type="ECO:0000313" key="4">
    <source>
        <dbReference type="EMBL" id="QMV73500.1"/>
    </source>
</evidence>
<dbReference type="SUPFAM" id="SSF49265">
    <property type="entry name" value="Fibronectin type III"/>
    <property type="match status" value="1"/>
</dbReference>
<accession>A0A7G5EHM5</accession>
<dbReference type="PROSITE" id="PS50853">
    <property type="entry name" value="FN3"/>
    <property type="match status" value="1"/>
</dbReference>
<dbReference type="Pfam" id="PF00041">
    <property type="entry name" value="fn3"/>
    <property type="match status" value="1"/>
</dbReference>
<dbReference type="Proteomes" id="UP000515240">
    <property type="component" value="Chromosome"/>
</dbReference>
<keyword evidence="1" id="KW-1133">Transmembrane helix</keyword>
<feature type="chain" id="PRO_5028829089" evidence="2">
    <location>
        <begin position="26"/>
        <end position="477"/>
    </location>
</feature>
<dbReference type="SMART" id="SM00060">
    <property type="entry name" value="FN3"/>
    <property type="match status" value="1"/>
</dbReference>
<gene>
    <name evidence="4" type="ORF">HS961_12060</name>
</gene>
<dbReference type="Gene3D" id="2.60.40.10">
    <property type="entry name" value="Immunoglobulins"/>
    <property type="match status" value="2"/>
</dbReference>